<dbReference type="Pfam" id="PF00046">
    <property type="entry name" value="Homeodomain"/>
    <property type="match status" value="1"/>
</dbReference>
<keyword evidence="2 3" id="KW-0539">Nucleus</keyword>
<dbReference type="SMART" id="SM00571">
    <property type="entry name" value="DDT"/>
    <property type="match status" value="1"/>
</dbReference>
<dbReference type="Pfam" id="PF15613">
    <property type="entry name" value="WSD"/>
    <property type="match status" value="1"/>
</dbReference>
<gene>
    <name evidence="8" type="ORF">CB5_LOCUS19672</name>
</gene>
<comment type="subcellular location">
    <subcellularLocation>
        <location evidence="1 3 4">Nucleus</location>
    </subcellularLocation>
</comment>
<keyword evidence="3 4" id="KW-0371">Homeobox</keyword>
<dbReference type="InterPro" id="IPR028941">
    <property type="entry name" value="WHIM2_dom"/>
</dbReference>
<dbReference type="PROSITE" id="PS50071">
    <property type="entry name" value="HOMEOBOX_2"/>
    <property type="match status" value="1"/>
</dbReference>
<dbReference type="CDD" id="cd00086">
    <property type="entry name" value="homeodomain"/>
    <property type="match status" value="1"/>
</dbReference>
<dbReference type="InterPro" id="IPR009057">
    <property type="entry name" value="Homeodomain-like_sf"/>
</dbReference>
<name>A0A6V7Q0A0_ANACO</name>
<proteinExistence type="predicted"/>
<dbReference type="Pfam" id="PF02791">
    <property type="entry name" value="DDT"/>
    <property type="match status" value="1"/>
</dbReference>
<feature type="compositionally biased region" description="Acidic residues" evidence="5">
    <location>
        <begin position="625"/>
        <end position="636"/>
    </location>
</feature>
<evidence type="ECO:0000256" key="2">
    <source>
        <dbReference type="ARBA" id="ARBA00023242"/>
    </source>
</evidence>
<dbReference type="GO" id="GO:0003677">
    <property type="term" value="F:DNA binding"/>
    <property type="evidence" value="ECO:0007669"/>
    <property type="project" value="UniProtKB-UniRule"/>
</dbReference>
<dbReference type="Gene3D" id="1.10.10.60">
    <property type="entry name" value="Homeodomain-like"/>
    <property type="match status" value="1"/>
</dbReference>
<evidence type="ECO:0000259" key="6">
    <source>
        <dbReference type="PROSITE" id="PS50071"/>
    </source>
</evidence>
<feature type="region of interest" description="Disordered" evidence="5">
    <location>
        <begin position="1"/>
        <end position="44"/>
    </location>
</feature>
<dbReference type="InterPro" id="IPR044977">
    <property type="entry name" value="RLT1-3"/>
</dbReference>
<feature type="region of interest" description="Disordered" evidence="5">
    <location>
        <begin position="911"/>
        <end position="937"/>
    </location>
</feature>
<reference evidence="8" key="1">
    <citation type="submission" date="2020-07" db="EMBL/GenBank/DDBJ databases">
        <authorList>
            <person name="Lin J."/>
        </authorList>
    </citation>
    <scope>NUCLEOTIDE SEQUENCE</scope>
</reference>
<evidence type="ECO:0000259" key="7">
    <source>
        <dbReference type="PROSITE" id="PS50827"/>
    </source>
</evidence>
<feature type="DNA-binding region" description="Homeobox" evidence="3">
    <location>
        <begin position="47"/>
        <end position="96"/>
    </location>
</feature>
<evidence type="ECO:0000256" key="1">
    <source>
        <dbReference type="ARBA" id="ARBA00004123"/>
    </source>
</evidence>
<feature type="compositionally biased region" description="Low complexity" evidence="5">
    <location>
        <begin position="922"/>
        <end position="935"/>
    </location>
</feature>
<feature type="compositionally biased region" description="Polar residues" evidence="5">
    <location>
        <begin position="761"/>
        <end position="773"/>
    </location>
</feature>
<dbReference type="GO" id="GO:0006357">
    <property type="term" value="P:regulation of transcription by RNA polymerase II"/>
    <property type="evidence" value="ECO:0007669"/>
    <property type="project" value="InterPro"/>
</dbReference>
<dbReference type="SMART" id="SM00389">
    <property type="entry name" value="HOX"/>
    <property type="match status" value="1"/>
</dbReference>
<feature type="compositionally biased region" description="Basic and acidic residues" evidence="5">
    <location>
        <begin position="912"/>
        <end position="921"/>
    </location>
</feature>
<evidence type="ECO:0008006" key="9">
    <source>
        <dbReference type="Google" id="ProtNLM"/>
    </source>
</evidence>
<protein>
    <recommendedName>
        <fullName evidence="9">Homeobox-DDT domain protein RLT3</fullName>
    </recommendedName>
</protein>
<evidence type="ECO:0000256" key="3">
    <source>
        <dbReference type="PROSITE-ProRule" id="PRU00108"/>
    </source>
</evidence>
<sequence length="1187" mass="134364">MVAPLCSWRRSNPSDMSPPPLKSSMTSMGNEVTDAKKDHGAKKKTPEQLQLLEKFYSAERYPNQKAMEEYAASVNLTYNQIRIWFVERRRKERRGEEQNILGMKDCQGGGRVHTYECSSKWSVNGRFLKHMHRVLGGQSAGRKRLMRLQILFPRDYILRKVFRKDGPPLGAEFDPLPNKEFDYRVDARSLRSCHDNKKTTKKRKIFESPIEETRTPPVENVPPKKHGIGKGLMTVWHATNANKGDFPMNLNFLCRSTALGTLSSSAGSKETLPKDSSPRKPVSKRTAVPKRIEKKRKPPLIKRKVVPCGKAVEPQKSHATECKLSVDECQSSELENELSVLIDDEELELEELQTGPNPLRCSAHLASSGRHDCPLCKDLLARFPPQSVKMKQPCSTRPWDSSPELVKKLFKVVQFLYSNSISIDIHSFTFDEFAQAFHDKDSMLLGKVHVALLKLLLLDVEREKSGGFIPRPSKDCRFLHFSNFVREQEFDVNFWCQSLNSLTWIEILRQVLVAAGFGSKCSSLQRETFGKERNQMVKYGLRPRTLKAELFSLLAKKGSSGLKVSELARSSQIIDLDLPNTTEEIEQLICSTLSSDITLFEKIAPSAFRLRVDPHIKGKEYPQSDSDDSGSVDDESLNASTSSSSDSDDSEDMDSFTYERRIHRNGARKKKTCKKLTKYSEIDESNSGEAWVLGLMEGEYADLSIDEKLEALVALVDLVGSAGSCLRLEESARTTSVIPNAQHQRSGGKIKKSQNHHLLSRPTNSAEETNPAQNPFPADSSPTRSKGYQRGRSTCKRTAYTSSDSGRNIEAAEVSGLVVHQPQSIYLGSDRRYNNYWLFLGPCTTNDPGHRRVYFESSEDGHWEVIDTPQALLALLSVLDSRGRREARLVASLEKRQEFLCQAMKNFIQNENETRRSHASDPSDITTSSGDGSSPVSDIDNIVIPDSINDFSTPSGVIVLELGRKSEEKMQKWERLQAFDKWIWNSFNSVLSAVKYSRRSYMDLLFRCESCHDLYWRDEKHCRICHSTFEIDFDLEERYAVHAATCREAEDTCEFPKHKVLPCQLQALKAAIYAIEVAMPEMTLVDSWRKSAHKLWVKRLRRTSSLPELLQVLTDFVGAINEDWLYECASTGSNSSVDDIIINFQTMPQTISAVALWIVKLDTLIAPHLEKAHSDRTAANMQLSKRM</sequence>
<dbReference type="PANTHER" id="PTHR36968">
    <property type="entry name" value="HOMEOBOX-DDT DOMAIN PROTEIN RLT2"/>
    <property type="match status" value="1"/>
</dbReference>
<organism evidence="8">
    <name type="scientific">Ananas comosus var. bracteatus</name>
    <name type="common">red pineapple</name>
    <dbReference type="NCBI Taxonomy" id="296719"/>
    <lineage>
        <taxon>Eukaryota</taxon>
        <taxon>Viridiplantae</taxon>
        <taxon>Streptophyta</taxon>
        <taxon>Embryophyta</taxon>
        <taxon>Tracheophyta</taxon>
        <taxon>Spermatophyta</taxon>
        <taxon>Magnoliopsida</taxon>
        <taxon>Liliopsida</taxon>
        <taxon>Poales</taxon>
        <taxon>Bromeliaceae</taxon>
        <taxon>Bromelioideae</taxon>
        <taxon>Ananas</taxon>
    </lineage>
</organism>
<evidence type="ECO:0000313" key="8">
    <source>
        <dbReference type="EMBL" id="CAD1836461.1"/>
    </source>
</evidence>
<dbReference type="EMBL" id="LR862131">
    <property type="protein sequence ID" value="CAD1836461.1"/>
    <property type="molecule type" value="Genomic_DNA"/>
</dbReference>
<evidence type="ECO:0000256" key="4">
    <source>
        <dbReference type="RuleBase" id="RU000682"/>
    </source>
</evidence>
<dbReference type="AlphaFoldDB" id="A0A6V7Q0A0"/>
<dbReference type="Pfam" id="PF15612">
    <property type="entry name" value="WHIM1"/>
    <property type="match status" value="1"/>
</dbReference>
<dbReference type="PANTHER" id="PTHR36968:SF8">
    <property type="entry name" value="HOMEOBOX-DDT DOMAIN PROTEIN RLT3 ISOFORM X1"/>
    <property type="match status" value="1"/>
</dbReference>
<feature type="domain" description="Homeobox" evidence="6">
    <location>
        <begin position="45"/>
        <end position="95"/>
    </location>
</feature>
<dbReference type="InterPro" id="IPR028942">
    <property type="entry name" value="WHIM1_dom"/>
</dbReference>
<feature type="region of interest" description="Disordered" evidence="5">
    <location>
        <begin position="734"/>
        <end position="804"/>
    </location>
</feature>
<dbReference type="GO" id="GO:0005634">
    <property type="term" value="C:nucleus"/>
    <property type="evidence" value="ECO:0007669"/>
    <property type="project" value="UniProtKB-SubCell"/>
</dbReference>
<dbReference type="InterPro" id="IPR018501">
    <property type="entry name" value="DDT_dom"/>
</dbReference>
<feature type="region of interest" description="Disordered" evidence="5">
    <location>
        <begin position="263"/>
        <end position="296"/>
    </location>
</feature>
<dbReference type="PROSITE" id="PS50827">
    <property type="entry name" value="DDT"/>
    <property type="match status" value="1"/>
</dbReference>
<feature type="compositionally biased region" description="Basic residues" evidence="5">
    <location>
        <begin position="746"/>
        <end position="759"/>
    </location>
</feature>
<keyword evidence="3 4" id="KW-0238">DNA-binding</keyword>
<dbReference type="InterPro" id="IPR001356">
    <property type="entry name" value="HD"/>
</dbReference>
<feature type="compositionally biased region" description="Polar residues" evidence="5">
    <location>
        <begin position="734"/>
        <end position="745"/>
    </location>
</feature>
<feature type="domain" description="DDT" evidence="7">
    <location>
        <begin position="403"/>
        <end position="462"/>
    </location>
</feature>
<evidence type="ECO:0000256" key="5">
    <source>
        <dbReference type="SAM" id="MobiDB-lite"/>
    </source>
</evidence>
<dbReference type="SUPFAM" id="SSF46689">
    <property type="entry name" value="Homeodomain-like"/>
    <property type="match status" value="1"/>
</dbReference>
<accession>A0A6V7Q0A0</accession>
<feature type="region of interest" description="Disordered" evidence="5">
    <location>
        <begin position="617"/>
        <end position="661"/>
    </location>
</feature>